<evidence type="ECO:0000256" key="5">
    <source>
        <dbReference type="ARBA" id="ARBA00022989"/>
    </source>
</evidence>
<dbReference type="OrthoDB" id="5967342at2759"/>
<evidence type="ECO:0000256" key="6">
    <source>
        <dbReference type="ARBA" id="ARBA00023136"/>
    </source>
</evidence>
<feature type="transmembrane region" description="Helical" evidence="9">
    <location>
        <begin position="223"/>
        <end position="243"/>
    </location>
</feature>
<evidence type="ECO:0000313" key="10">
    <source>
        <dbReference type="Proteomes" id="UP000694851"/>
    </source>
</evidence>
<dbReference type="RefSeq" id="XP_019489583.1">
    <property type="nucleotide sequence ID" value="XM_019634038.1"/>
</dbReference>
<keyword evidence="10" id="KW-1185">Reference proteome</keyword>
<feature type="transmembrane region" description="Helical" evidence="9">
    <location>
        <begin position="289"/>
        <end position="319"/>
    </location>
</feature>
<sequence length="727" mass="83958">MCKSLRYCFSHCLYLAMTRLEEANREVNMHSSVRYLGYLARINLLVAICLGLYVRWEKTANSLILVIFILGLFVLGIASILYYYFSMEAASLSLSNLWFGFLLGLLCFLDNSSFKSDLKEESTKYLLLTSIVLRILCTLVERISGYVRHRPTLLTTVEFLELVGFAIASTTMLVEKSLSVILLVVALAMLIIDLRMKSFLAIPNLAIFVVLLFFSSLETPKNPVAFACFFICLVTEPFLDIYFSGLSVTERWKPFLYRGRICRRLSVVFSGMIELTFFILSAFKLRDTHLWYFVIPGFSIFGIFWMICHIIFLLTLWGFHTKLNDCHKVYFTHRVDNNSLDRIMASKGMRHFCLISEQLVFFSLLATAILGAVSWQVSLQFIMSVSMMYDEMFASSVELLELKDQVPHFRRRFFFGTYLILLMELKYLIINKELKCDIELILLKYQNNLFFSFSPDGQPTLLPPEHVQELNLRSTGMLNAIQRFFAYHMIETYGCDYSTSGLSFDTLHSKLKAFLELRTVDGPRHDTYVLYYSGHTHGTGEWALAGGDVLRLDTLLEWWREKNGSFCSRLIIVLDSENSTPWVKEVRKINDQYIAVQGAEMTKSIDIEEADPPQLGDFTKDWVEYNCNSSSNICWAEKGRTVRAVYGVSKQWSDYTLHLPTGSDVAKHWMLHFPRITYPLVHLANWLCGLNLFWICKSCFRCLKRLKMSWFLPTVLDTGQGFKLVKS</sequence>
<feature type="transmembrane region" description="Helical" evidence="9">
    <location>
        <begin position="35"/>
        <end position="56"/>
    </location>
</feature>
<comment type="similarity">
    <text evidence="2">Belongs to the TMEM168 family.</text>
</comment>
<dbReference type="KEGG" id="hai:109377629"/>
<dbReference type="InterPro" id="IPR029713">
    <property type="entry name" value="TMEM168"/>
</dbReference>
<dbReference type="GeneID" id="109377629"/>
<feature type="transmembrane region" description="Helical" evidence="9">
    <location>
        <begin position="352"/>
        <end position="375"/>
    </location>
</feature>
<feature type="transmembrane region" description="Helical" evidence="9">
    <location>
        <begin position="165"/>
        <end position="192"/>
    </location>
</feature>
<dbReference type="AlphaFoldDB" id="A0A8B7QPF2"/>
<evidence type="ECO:0000256" key="4">
    <source>
        <dbReference type="ARBA" id="ARBA00022692"/>
    </source>
</evidence>
<evidence type="ECO:0000256" key="9">
    <source>
        <dbReference type="SAM" id="Phobius"/>
    </source>
</evidence>
<accession>A0A8B7QPF2</accession>
<evidence type="ECO:0000313" key="11">
    <source>
        <dbReference type="RefSeq" id="XP_019489583.1"/>
    </source>
</evidence>
<name>A0A8B7QPF2_HIPAR</name>
<dbReference type="CTD" id="64418"/>
<dbReference type="PANTHER" id="PTHR14437:SF2">
    <property type="entry name" value="TRANSMEMBRANE PROTEIN 168"/>
    <property type="match status" value="1"/>
</dbReference>
<evidence type="ECO:0000256" key="8">
    <source>
        <dbReference type="ARBA" id="ARBA00023242"/>
    </source>
</evidence>
<keyword evidence="8" id="KW-0539">Nucleus</keyword>
<comment type="subcellular location">
    <subcellularLocation>
        <location evidence="1">Nucleus membrane</location>
        <topology evidence="1">Multi-pass membrane protein</topology>
    </subcellularLocation>
</comment>
<gene>
    <name evidence="11" type="primary">TMEM168</name>
</gene>
<dbReference type="PANTHER" id="PTHR14437">
    <property type="entry name" value="TRANSMEMBRANE PROTEIN 168"/>
    <property type="match status" value="1"/>
</dbReference>
<evidence type="ECO:0000256" key="2">
    <source>
        <dbReference type="ARBA" id="ARBA00007329"/>
    </source>
</evidence>
<organism evidence="10 11">
    <name type="scientific">Hipposideros armiger</name>
    <name type="common">Great Himalayan leaf-nosed bat</name>
    <dbReference type="NCBI Taxonomy" id="186990"/>
    <lineage>
        <taxon>Eukaryota</taxon>
        <taxon>Metazoa</taxon>
        <taxon>Chordata</taxon>
        <taxon>Craniata</taxon>
        <taxon>Vertebrata</taxon>
        <taxon>Euteleostomi</taxon>
        <taxon>Mammalia</taxon>
        <taxon>Eutheria</taxon>
        <taxon>Laurasiatheria</taxon>
        <taxon>Chiroptera</taxon>
        <taxon>Yinpterochiroptera</taxon>
        <taxon>Rhinolophoidea</taxon>
        <taxon>Hipposideridae</taxon>
        <taxon>Hipposideros</taxon>
    </lineage>
</organism>
<keyword evidence="7" id="KW-0325">Glycoprotein</keyword>
<evidence type="ECO:0000256" key="7">
    <source>
        <dbReference type="ARBA" id="ARBA00023180"/>
    </source>
</evidence>
<keyword evidence="4 9" id="KW-0812">Transmembrane</keyword>
<feature type="transmembrane region" description="Helical" evidence="9">
    <location>
        <begin position="97"/>
        <end position="114"/>
    </location>
</feature>
<evidence type="ECO:0000256" key="3">
    <source>
        <dbReference type="ARBA" id="ARBA00014572"/>
    </source>
</evidence>
<reference evidence="11" key="1">
    <citation type="submission" date="2025-08" db="UniProtKB">
        <authorList>
            <consortium name="RefSeq"/>
        </authorList>
    </citation>
    <scope>IDENTIFICATION</scope>
    <source>
        <tissue evidence="11">Muscle</tissue>
    </source>
</reference>
<proteinExistence type="inferred from homology"/>
<feature type="transmembrane region" description="Helical" evidence="9">
    <location>
        <begin position="63"/>
        <end position="85"/>
    </location>
</feature>
<feature type="transmembrane region" description="Helical" evidence="9">
    <location>
        <begin position="199"/>
        <end position="217"/>
    </location>
</feature>
<protein>
    <recommendedName>
        <fullName evidence="3">Transmembrane protein 168</fullName>
    </recommendedName>
</protein>
<keyword evidence="6 9" id="KW-0472">Membrane</keyword>
<feature type="transmembrane region" description="Helical" evidence="9">
    <location>
        <begin position="264"/>
        <end position="283"/>
    </location>
</feature>
<dbReference type="GO" id="GO:0031965">
    <property type="term" value="C:nuclear membrane"/>
    <property type="evidence" value="ECO:0007669"/>
    <property type="project" value="UniProtKB-SubCell"/>
</dbReference>
<evidence type="ECO:0000256" key="1">
    <source>
        <dbReference type="ARBA" id="ARBA00004232"/>
    </source>
</evidence>
<dbReference type="CDD" id="cd21494">
    <property type="entry name" value="TMEM168"/>
    <property type="match status" value="1"/>
</dbReference>
<dbReference type="Proteomes" id="UP000694851">
    <property type="component" value="Unplaced"/>
</dbReference>
<keyword evidence="5 9" id="KW-1133">Transmembrane helix</keyword>